<sequence>MNTRLVCGKPSWPEYQQTPKYGKEISVKRVLFAVLIAAACSGFPAFAQEPVIAASNAEELFTSPDPKLHANKQVAYHIIRDLLEAGHWDMADQFLSEEYVQHNPNAASGREAVVKYFTEVLKVEPKPIPEKLGMPITSVTAEGDLVVVTYPREVKDQKHPNGGYSTTWFDMWRIVDGKAVEHWDPALVGESPDLQPGE</sequence>
<dbReference type="Pfam" id="PF12680">
    <property type="entry name" value="SnoaL_2"/>
    <property type="match status" value="1"/>
</dbReference>
<gene>
    <name evidence="3" type="ORF">G6N73_06310</name>
</gene>
<keyword evidence="1" id="KW-1133">Transmembrane helix</keyword>
<evidence type="ECO:0000259" key="2">
    <source>
        <dbReference type="Pfam" id="PF12680"/>
    </source>
</evidence>
<keyword evidence="1" id="KW-0472">Membrane</keyword>
<evidence type="ECO:0000313" key="4">
    <source>
        <dbReference type="Proteomes" id="UP001642900"/>
    </source>
</evidence>
<comment type="caution">
    <text evidence="3">The sequence shown here is derived from an EMBL/GenBank/DDBJ whole genome shotgun (WGS) entry which is preliminary data.</text>
</comment>
<dbReference type="Proteomes" id="UP001642900">
    <property type="component" value="Unassembled WGS sequence"/>
</dbReference>
<dbReference type="InterPro" id="IPR037401">
    <property type="entry name" value="SnoaL-like"/>
</dbReference>
<evidence type="ECO:0000313" key="3">
    <source>
        <dbReference type="EMBL" id="NGO50795.1"/>
    </source>
</evidence>
<protein>
    <submittedName>
        <fullName evidence="3">SnoaL-like domain-containing protein</fullName>
    </submittedName>
</protein>
<dbReference type="PANTHER" id="PTHR38436">
    <property type="entry name" value="POLYKETIDE CYCLASE SNOAL-LIKE DOMAIN"/>
    <property type="match status" value="1"/>
</dbReference>
<evidence type="ECO:0000256" key="1">
    <source>
        <dbReference type="SAM" id="Phobius"/>
    </source>
</evidence>
<keyword evidence="1" id="KW-0812">Transmembrane</keyword>
<dbReference type="AlphaFoldDB" id="A0A6G4W7R0"/>
<dbReference type="SUPFAM" id="SSF54427">
    <property type="entry name" value="NTF2-like"/>
    <property type="match status" value="1"/>
</dbReference>
<dbReference type="InterPro" id="IPR032710">
    <property type="entry name" value="NTF2-like_dom_sf"/>
</dbReference>
<keyword evidence="4" id="KW-1185">Reference proteome</keyword>
<accession>A0A6G4W7R0</accession>
<name>A0A6G4W7R0_9HYPH</name>
<organism evidence="3 4">
    <name type="scientific">Allomesorhizobium camelthorni</name>
    <dbReference type="NCBI Taxonomy" id="475069"/>
    <lineage>
        <taxon>Bacteria</taxon>
        <taxon>Pseudomonadati</taxon>
        <taxon>Pseudomonadota</taxon>
        <taxon>Alphaproteobacteria</taxon>
        <taxon>Hyphomicrobiales</taxon>
        <taxon>Phyllobacteriaceae</taxon>
        <taxon>Allomesorhizobium</taxon>
    </lineage>
</organism>
<feature type="transmembrane region" description="Helical" evidence="1">
    <location>
        <begin position="30"/>
        <end position="47"/>
    </location>
</feature>
<feature type="domain" description="SnoaL-like" evidence="2">
    <location>
        <begin position="81"/>
        <end position="182"/>
    </location>
</feature>
<dbReference type="PANTHER" id="PTHR38436:SF1">
    <property type="entry name" value="ESTER CYCLASE"/>
    <property type="match status" value="1"/>
</dbReference>
<dbReference type="EMBL" id="JAAKZF010000004">
    <property type="protein sequence ID" value="NGO50795.1"/>
    <property type="molecule type" value="Genomic_DNA"/>
</dbReference>
<reference evidence="3 4" key="1">
    <citation type="submission" date="2020-02" db="EMBL/GenBank/DDBJ databases">
        <title>Genome sequence of strain CCNWXJ40-4.</title>
        <authorList>
            <person name="Gao J."/>
            <person name="Sun J."/>
        </authorList>
    </citation>
    <scope>NUCLEOTIDE SEQUENCE [LARGE SCALE GENOMIC DNA]</scope>
    <source>
        <strain evidence="3 4">CCNWXJ 40-4</strain>
    </source>
</reference>
<dbReference type="Gene3D" id="3.10.450.50">
    <property type="match status" value="1"/>
</dbReference>
<dbReference type="InterPro" id="IPR009959">
    <property type="entry name" value="Cyclase_SnoaL-like"/>
</dbReference>
<proteinExistence type="predicted"/>
<dbReference type="GO" id="GO:0030638">
    <property type="term" value="P:polyketide metabolic process"/>
    <property type="evidence" value="ECO:0007669"/>
    <property type="project" value="InterPro"/>
</dbReference>